<dbReference type="Proteomes" id="UP001057402">
    <property type="component" value="Chromosome 7"/>
</dbReference>
<sequence>MAFLRPCCILYTACIFFSSLLLLHPVFPSPTNLTIPRQYHPDPEQVVQHFHSKLNASLSRIEVSSLSQEVQTSTCLTGNPTDDCWRCGSNWWTDRQRLADCGIGFGRSALGGRGGKFYVVTDSSDIDPANPKPGTLRFAVIQDEPLWITFSADMTIQLRHELIMNSYKTIDGRGANVQITGNGCITVQYVSNIIIHNVYVHHCSPSGNTNIRSTPTHVGWRGRSDGDGISIFGASNIWIDHCSLSYCSDGLIDAIMASTGITISNSYFSHHDEVMLLGHDDKYTPDSAMQVTIAFNRFGEALVQRMPRCRHGYIHVVNNDFTSWEMYAIGGSANPTINSQGNRYTAPENPDAKEVTKRVNTDASQWADWNWRTDGDVMVNGAFFVPSGAGVSAQYSKASSVDPKSATLVDQLTVNAGVIGGPRDSGVVGGGGGSSYPGFSGGSSAGSTYSGNNGSGDGEGSYYFGMIFGSDARPAVVASTTSIILLSALAILVPLCTVPTNQFAQLSSRSLTL</sequence>
<evidence type="ECO:0000313" key="2">
    <source>
        <dbReference type="Proteomes" id="UP001057402"/>
    </source>
</evidence>
<dbReference type="EMBL" id="CM042886">
    <property type="protein sequence ID" value="KAI4339259.1"/>
    <property type="molecule type" value="Genomic_DNA"/>
</dbReference>
<keyword evidence="2" id="KW-1185">Reference proteome</keyword>
<proteinExistence type="predicted"/>
<name>A0ACB9NUL9_9MYRT</name>
<gene>
    <name evidence="1" type="ORF">MLD38_024219</name>
</gene>
<organism evidence="1 2">
    <name type="scientific">Melastoma candidum</name>
    <dbReference type="NCBI Taxonomy" id="119954"/>
    <lineage>
        <taxon>Eukaryota</taxon>
        <taxon>Viridiplantae</taxon>
        <taxon>Streptophyta</taxon>
        <taxon>Embryophyta</taxon>
        <taxon>Tracheophyta</taxon>
        <taxon>Spermatophyta</taxon>
        <taxon>Magnoliopsida</taxon>
        <taxon>eudicotyledons</taxon>
        <taxon>Gunneridae</taxon>
        <taxon>Pentapetalae</taxon>
        <taxon>rosids</taxon>
        <taxon>malvids</taxon>
        <taxon>Myrtales</taxon>
        <taxon>Melastomataceae</taxon>
        <taxon>Melastomatoideae</taxon>
        <taxon>Melastomateae</taxon>
        <taxon>Melastoma</taxon>
    </lineage>
</organism>
<evidence type="ECO:0000313" key="1">
    <source>
        <dbReference type="EMBL" id="KAI4339259.1"/>
    </source>
</evidence>
<comment type="caution">
    <text evidence="1">The sequence shown here is derived from an EMBL/GenBank/DDBJ whole genome shotgun (WGS) entry which is preliminary data.</text>
</comment>
<reference evidence="2" key="1">
    <citation type="journal article" date="2023" name="Front. Plant Sci.">
        <title>Chromosomal-level genome assembly of Melastoma candidum provides insights into trichome evolution.</title>
        <authorList>
            <person name="Zhong Y."/>
            <person name="Wu W."/>
            <person name="Sun C."/>
            <person name="Zou P."/>
            <person name="Liu Y."/>
            <person name="Dai S."/>
            <person name="Zhou R."/>
        </authorList>
    </citation>
    <scope>NUCLEOTIDE SEQUENCE [LARGE SCALE GENOMIC DNA]</scope>
</reference>
<protein>
    <submittedName>
        <fullName evidence="1">Uncharacterized protein</fullName>
    </submittedName>
</protein>
<accession>A0ACB9NUL9</accession>